<comment type="function">
    <text evidence="3">Participates actively in the response to hyperosmotic and heat shock by preventing the aggregation of stress-denatured proteins, in association with DnaK and GrpE. It is the nucleotide exchange factor for DnaK and may function as a thermosensor. Unfolded proteins bind initially to DnaJ; upon interaction with the DnaJ-bound protein, DnaK hydrolyzes its bound ATP, resulting in the formation of a stable complex. GrpE releases ADP from DnaK; ATP binding to DnaK triggers the release of the substrate protein, thus completing the reaction cycle. Several rounds of ATP-dependent interactions between DnaJ, DnaK and GrpE are required for fully efficient folding.</text>
</comment>
<dbReference type="InterPro" id="IPR000740">
    <property type="entry name" value="GrpE"/>
</dbReference>
<comment type="subcellular location">
    <subcellularLocation>
        <location evidence="3">Cytoplasm</location>
    </subcellularLocation>
</comment>
<evidence type="ECO:0000256" key="2">
    <source>
        <dbReference type="ARBA" id="ARBA00023186"/>
    </source>
</evidence>
<comment type="subunit">
    <text evidence="3">Homodimer.</text>
</comment>
<protein>
    <recommendedName>
        <fullName evidence="3">Protein GrpE</fullName>
    </recommendedName>
    <alternativeName>
        <fullName evidence="3">HSP-70 cofactor</fullName>
    </alternativeName>
</protein>
<dbReference type="Gene3D" id="2.30.22.10">
    <property type="entry name" value="Head domain of nucleotide exchange factor GrpE"/>
    <property type="match status" value="1"/>
</dbReference>
<keyword evidence="3" id="KW-0346">Stress response</keyword>
<sequence length="178" mass="20284">MENEELKDKNIQQNAEHEIDNQSIETADHLTEKEQLEEQLANEKDKFLRLFAEFENFRKRTARERIELFATANEDVMKSVLPVLDDFDRAISQMETLGESEHLTGFNLISTKLRDNLSAKGLALVEIKKGDVFNADIAEAITQIPAGDEFKGKVFDVVENGYKLGDKIIRFPKVVIGQ</sequence>
<proteinExistence type="inferred from homology"/>
<name>A0A5M6CGW1_9FLAO</name>
<keyword evidence="2 3" id="KW-0143">Chaperone</keyword>
<evidence type="ECO:0000256" key="1">
    <source>
        <dbReference type="ARBA" id="ARBA00009054"/>
    </source>
</evidence>
<dbReference type="AlphaFoldDB" id="A0A5M6CGW1"/>
<accession>A0A5M6CGW1</accession>
<dbReference type="InterPro" id="IPR009012">
    <property type="entry name" value="GrpE_head"/>
</dbReference>
<dbReference type="GO" id="GO:0051082">
    <property type="term" value="F:unfolded protein binding"/>
    <property type="evidence" value="ECO:0007669"/>
    <property type="project" value="TreeGrafter"/>
</dbReference>
<comment type="similarity">
    <text evidence="1 3 4">Belongs to the GrpE family.</text>
</comment>
<dbReference type="SUPFAM" id="SSF58014">
    <property type="entry name" value="Coiled-coil domain of nucleotide exchange factor GrpE"/>
    <property type="match status" value="1"/>
</dbReference>
<dbReference type="Pfam" id="PF01025">
    <property type="entry name" value="GrpE"/>
    <property type="match status" value="1"/>
</dbReference>
<dbReference type="Proteomes" id="UP000325141">
    <property type="component" value="Unassembled WGS sequence"/>
</dbReference>
<dbReference type="GO" id="GO:0005737">
    <property type="term" value="C:cytoplasm"/>
    <property type="evidence" value="ECO:0007669"/>
    <property type="project" value="UniProtKB-SubCell"/>
</dbReference>
<dbReference type="EMBL" id="VWSG01000006">
    <property type="protein sequence ID" value="KAA5534257.1"/>
    <property type="molecule type" value="Genomic_DNA"/>
</dbReference>
<evidence type="ECO:0000256" key="3">
    <source>
        <dbReference type="HAMAP-Rule" id="MF_01151"/>
    </source>
</evidence>
<dbReference type="SUPFAM" id="SSF51064">
    <property type="entry name" value="Head domain of nucleotide exchange factor GrpE"/>
    <property type="match status" value="1"/>
</dbReference>
<organism evidence="6 7">
    <name type="scientific">Paenimyroides baculatum</name>
    <dbReference type="NCBI Taxonomy" id="2608000"/>
    <lineage>
        <taxon>Bacteria</taxon>
        <taxon>Pseudomonadati</taxon>
        <taxon>Bacteroidota</taxon>
        <taxon>Flavobacteriia</taxon>
        <taxon>Flavobacteriales</taxon>
        <taxon>Flavobacteriaceae</taxon>
        <taxon>Paenimyroides</taxon>
    </lineage>
</organism>
<evidence type="ECO:0000256" key="5">
    <source>
        <dbReference type="SAM" id="MobiDB-lite"/>
    </source>
</evidence>
<dbReference type="GO" id="GO:0006457">
    <property type="term" value="P:protein folding"/>
    <property type="evidence" value="ECO:0007669"/>
    <property type="project" value="InterPro"/>
</dbReference>
<dbReference type="InterPro" id="IPR013805">
    <property type="entry name" value="GrpE_CC"/>
</dbReference>
<dbReference type="HAMAP" id="MF_01151">
    <property type="entry name" value="GrpE"/>
    <property type="match status" value="1"/>
</dbReference>
<evidence type="ECO:0000256" key="4">
    <source>
        <dbReference type="RuleBase" id="RU004478"/>
    </source>
</evidence>
<keyword evidence="7" id="KW-1185">Reference proteome</keyword>
<gene>
    <name evidence="3" type="primary">grpE</name>
    <name evidence="6" type="ORF">F0460_09100</name>
</gene>
<dbReference type="PANTHER" id="PTHR21237:SF23">
    <property type="entry name" value="GRPE PROTEIN HOMOLOG, MITOCHONDRIAL"/>
    <property type="match status" value="1"/>
</dbReference>
<dbReference type="PANTHER" id="PTHR21237">
    <property type="entry name" value="GRPE PROTEIN"/>
    <property type="match status" value="1"/>
</dbReference>
<evidence type="ECO:0000313" key="6">
    <source>
        <dbReference type="EMBL" id="KAA5534257.1"/>
    </source>
</evidence>
<dbReference type="PRINTS" id="PR00773">
    <property type="entry name" value="GRPEPROTEIN"/>
</dbReference>
<dbReference type="Gene3D" id="3.90.20.20">
    <property type="match status" value="1"/>
</dbReference>
<dbReference type="GO" id="GO:0000774">
    <property type="term" value="F:adenyl-nucleotide exchange factor activity"/>
    <property type="evidence" value="ECO:0007669"/>
    <property type="project" value="InterPro"/>
</dbReference>
<keyword evidence="3" id="KW-0963">Cytoplasm</keyword>
<evidence type="ECO:0000313" key="7">
    <source>
        <dbReference type="Proteomes" id="UP000325141"/>
    </source>
</evidence>
<dbReference type="RefSeq" id="WP_150012442.1">
    <property type="nucleotide sequence ID" value="NZ_VWSG01000006.1"/>
</dbReference>
<comment type="caution">
    <text evidence="6">The sequence shown here is derived from an EMBL/GenBank/DDBJ whole genome shotgun (WGS) entry which is preliminary data.</text>
</comment>
<dbReference type="GO" id="GO:0051087">
    <property type="term" value="F:protein-folding chaperone binding"/>
    <property type="evidence" value="ECO:0007669"/>
    <property type="project" value="InterPro"/>
</dbReference>
<dbReference type="CDD" id="cd00446">
    <property type="entry name" value="GrpE"/>
    <property type="match status" value="1"/>
</dbReference>
<dbReference type="GO" id="GO:0042803">
    <property type="term" value="F:protein homodimerization activity"/>
    <property type="evidence" value="ECO:0007669"/>
    <property type="project" value="InterPro"/>
</dbReference>
<reference evidence="6 7" key="1">
    <citation type="submission" date="2019-09" db="EMBL/GenBank/DDBJ databases">
        <title>Genome sequence and assembly of Flavobacterium sp.</title>
        <authorList>
            <person name="Chhetri G."/>
        </authorList>
    </citation>
    <scope>NUCLEOTIDE SEQUENCE [LARGE SCALE GENOMIC DNA]</scope>
    <source>
        <strain evidence="6 7">SNL9</strain>
    </source>
</reference>
<feature type="region of interest" description="Disordered" evidence="5">
    <location>
        <begin position="1"/>
        <end position="23"/>
    </location>
</feature>